<dbReference type="EMBL" id="CP019476">
    <property type="protein sequence ID" value="UQC81988.1"/>
    <property type="molecule type" value="Genomic_DNA"/>
</dbReference>
<proteinExistence type="predicted"/>
<organism evidence="1 2">
    <name type="scientific">Colletotrichum lupini</name>
    <dbReference type="NCBI Taxonomy" id="145971"/>
    <lineage>
        <taxon>Eukaryota</taxon>
        <taxon>Fungi</taxon>
        <taxon>Dikarya</taxon>
        <taxon>Ascomycota</taxon>
        <taxon>Pezizomycotina</taxon>
        <taxon>Sordariomycetes</taxon>
        <taxon>Hypocreomycetidae</taxon>
        <taxon>Glomerellales</taxon>
        <taxon>Glomerellaceae</taxon>
        <taxon>Colletotrichum</taxon>
        <taxon>Colletotrichum acutatum species complex</taxon>
    </lineage>
</organism>
<reference evidence="1" key="1">
    <citation type="journal article" date="2021" name="Mol. Plant Microbe Interact.">
        <title>Complete Genome Sequence of the Plant-Pathogenic Fungus Colletotrichum lupini.</title>
        <authorList>
            <person name="Baroncelli R."/>
            <person name="Pensec F."/>
            <person name="Da Lio D."/>
            <person name="Boufleur T."/>
            <person name="Vicente I."/>
            <person name="Sarrocco S."/>
            <person name="Picot A."/>
            <person name="Baraldi E."/>
            <person name="Sukno S."/>
            <person name="Thon M."/>
            <person name="Le Floch G."/>
        </authorList>
    </citation>
    <scope>NUCLEOTIDE SEQUENCE</scope>
    <source>
        <strain evidence="1">IMI 504893</strain>
    </source>
</reference>
<dbReference type="AlphaFoldDB" id="A0A9Q8SR95"/>
<dbReference type="Proteomes" id="UP000830671">
    <property type="component" value="Chromosome 4"/>
</dbReference>
<accession>A0A9Q8SR95</accession>
<gene>
    <name evidence="1" type="ORF">CLUP02_07474</name>
</gene>
<sequence length="123" mass="13843">MSLGVIGQWAGQNIVSYYLGAVLDTIGITSQYQLLSRLTDSGVDRFAISRRGSGPSVVILYGFYDTAFSGANDHVLENLPQHLVNPPALEPIGWKHYIKPEVIREKKWRSSSTLKRQELRIFH</sequence>
<name>A0A9Q8SR95_9PEZI</name>
<evidence type="ECO:0000313" key="1">
    <source>
        <dbReference type="EMBL" id="UQC81988.1"/>
    </source>
</evidence>
<keyword evidence="1" id="KW-0813">Transport</keyword>
<protein>
    <submittedName>
        <fullName evidence="1">Sugar transporter</fullName>
    </submittedName>
</protein>
<evidence type="ECO:0000313" key="2">
    <source>
        <dbReference type="Proteomes" id="UP000830671"/>
    </source>
</evidence>
<dbReference type="GeneID" id="73341478"/>
<dbReference type="RefSeq" id="XP_049143611.1">
    <property type="nucleotide sequence ID" value="XM_049286468.1"/>
</dbReference>
<dbReference type="KEGG" id="clup:CLUP02_07474"/>
<keyword evidence="1" id="KW-0762">Sugar transport</keyword>
<keyword evidence="2" id="KW-1185">Reference proteome</keyword>